<evidence type="ECO:0000313" key="3">
    <source>
        <dbReference type="Proteomes" id="UP001165121"/>
    </source>
</evidence>
<sequence>MGFTYAPVIHDSQLYNPLFYSYLGSDGSLTYADAQTLFLSPNDYRLSYLSGITLGVATPGVALVPGIGSDISGIGALSCSSLMVGGIQVVPPPSYCLGITEGSATASKALVLDSILDISGINSLSATSLTGTLQTASQPNITSLGTLSSITKSGSLTMGGISISSSEISVLDGVSPGTAQASKALVLNGSSSISGIASLSATTLTGTLQTAAQPNITSVGTLTSLTISGGISASGTINLNGVVNCNNSTYAASPLSGSLVVSGGIGIQKNIAIGGIASSSSQWSLLGVQYQSRATTYTDISSLAGATVVSSVISSYAQPTIASTNSITITRAATIYIENAPAQGTNASISNSYSLWIASGKVLFGDTTASSSTTTGALLVSGGVGVGGQLTASTIAGTLQTAAQPNITSIGTLASLSVSGALTASALTGTLQTASQPNITSVGALTSLTVVGSLSASTLSGTLQTAAQPNITSIGTLTSLTVSGSIDRTLSTAAQPNITSLGNLTNLNVGSVASTGEIANISMPAQAAGYSSWITIGRSSSGNEGARLGYYHDSTYANQYLYLTTNNKSPILTIANNACVGVNTLNPSYDLDVVGQTRITGTLLFAGATRTISNVAAYGGGTITTSGDITCGGSLKGYLGYGNQSTISTVGVLTEVGIGSTGIYPSQEYLLITGNGSNYFDGSYTRMFSTSATWIGNNSDTDLRFGTNNSTYGICLGGANRGRWGFGTSSPAYGVHNTLTVSTTLDPGATGVAYFLKAGGLVGALGPLSAIPVGIGTVGALLAGSGVYTTSDSRVKKDWTKLSNDVCDAMLKIEPLLFRYNTDDGSVPLQLGYKAQALIRANIPHCINFVADETMVAEGPYDADGIRYSVDYSKMVCLLHQLVLRQQREINDLKSR</sequence>
<comment type="caution">
    <text evidence="2">The sequence shown here is derived from an EMBL/GenBank/DDBJ whole genome shotgun (WGS) entry which is preliminary data.</text>
</comment>
<proteinExistence type="predicted"/>
<reference evidence="2" key="1">
    <citation type="submission" date="2023-04" db="EMBL/GenBank/DDBJ databases">
        <title>Phytophthora fragariaefolia NBRC 109709.</title>
        <authorList>
            <person name="Ichikawa N."/>
            <person name="Sato H."/>
            <person name="Tonouchi N."/>
        </authorList>
    </citation>
    <scope>NUCLEOTIDE SEQUENCE</scope>
    <source>
        <strain evidence="2">NBRC 109709</strain>
    </source>
</reference>
<dbReference type="InterPro" id="IPR030392">
    <property type="entry name" value="S74_ICA"/>
</dbReference>
<name>A0A9W6XEH6_9STRA</name>
<evidence type="ECO:0000259" key="1">
    <source>
        <dbReference type="PROSITE" id="PS51688"/>
    </source>
</evidence>
<dbReference type="Proteomes" id="UP001165121">
    <property type="component" value="Unassembled WGS sequence"/>
</dbReference>
<accession>A0A9W6XEH6</accession>
<keyword evidence="3" id="KW-1185">Reference proteome</keyword>
<dbReference type="Pfam" id="PF13884">
    <property type="entry name" value="Peptidase_S74"/>
    <property type="match status" value="1"/>
</dbReference>
<dbReference type="AlphaFoldDB" id="A0A9W6XEH6"/>
<gene>
    <name evidence="2" type="ORF">Pfra01_001020200</name>
</gene>
<protein>
    <submittedName>
        <fullName evidence="2">Unnamed protein product</fullName>
    </submittedName>
</protein>
<evidence type="ECO:0000313" key="2">
    <source>
        <dbReference type="EMBL" id="GMF36934.1"/>
    </source>
</evidence>
<dbReference type="OrthoDB" id="2105857at2759"/>
<dbReference type="PROSITE" id="PS51688">
    <property type="entry name" value="ICA"/>
    <property type="match status" value="1"/>
</dbReference>
<dbReference type="EMBL" id="BSXT01000976">
    <property type="protein sequence ID" value="GMF36934.1"/>
    <property type="molecule type" value="Genomic_DNA"/>
</dbReference>
<feature type="domain" description="Peptidase S74" evidence="1">
    <location>
        <begin position="791"/>
        <end position="896"/>
    </location>
</feature>
<organism evidence="2 3">
    <name type="scientific">Phytophthora fragariaefolia</name>
    <dbReference type="NCBI Taxonomy" id="1490495"/>
    <lineage>
        <taxon>Eukaryota</taxon>
        <taxon>Sar</taxon>
        <taxon>Stramenopiles</taxon>
        <taxon>Oomycota</taxon>
        <taxon>Peronosporomycetes</taxon>
        <taxon>Peronosporales</taxon>
        <taxon>Peronosporaceae</taxon>
        <taxon>Phytophthora</taxon>
    </lineage>
</organism>